<dbReference type="Gene3D" id="1.25.10.10">
    <property type="entry name" value="Leucine-rich Repeat Variant"/>
    <property type="match status" value="2"/>
</dbReference>
<protein>
    <submittedName>
        <fullName evidence="3">HEAT repeat domain-containing protein</fullName>
    </submittedName>
</protein>
<evidence type="ECO:0000313" key="5">
    <source>
        <dbReference type="Proteomes" id="UP000521676"/>
    </source>
</evidence>
<accession>A0A8T7M9D3</accession>
<dbReference type="EMBL" id="JACATZ010000003">
    <property type="protein sequence ID" value="NWJ48783.1"/>
    <property type="molecule type" value="Genomic_DNA"/>
</dbReference>
<dbReference type="SUPFAM" id="SSF48371">
    <property type="entry name" value="ARM repeat"/>
    <property type="match status" value="1"/>
</dbReference>
<reference evidence="4" key="2">
    <citation type="journal article" date="2024" name="Nature">
        <title>Anoxygenic phototroph of the Chloroflexota uses a type I reaction centre.</title>
        <authorList>
            <person name="Tsuji J.M."/>
            <person name="Shaw N.A."/>
            <person name="Nagashima S."/>
            <person name="Venkiteswaran J.J."/>
            <person name="Schiff S.L."/>
            <person name="Watanabe T."/>
            <person name="Fukui M."/>
            <person name="Hanada S."/>
            <person name="Tank M."/>
            <person name="Neufeld J.D."/>
        </authorList>
    </citation>
    <scope>NUCLEOTIDE SEQUENCE</scope>
    <source>
        <strain evidence="4">L227-S17</strain>
    </source>
</reference>
<dbReference type="PROSITE" id="PS50077">
    <property type="entry name" value="HEAT_REPEAT"/>
    <property type="match status" value="1"/>
</dbReference>
<dbReference type="Proteomes" id="UP001431572">
    <property type="component" value="Chromosome 2"/>
</dbReference>
<dbReference type="InterPro" id="IPR004155">
    <property type="entry name" value="PBS_lyase_HEAT"/>
</dbReference>
<dbReference type="EMBL" id="CP128400">
    <property type="protein sequence ID" value="WJW68719.1"/>
    <property type="molecule type" value="Genomic_DNA"/>
</dbReference>
<keyword evidence="6" id="KW-1185">Reference proteome</keyword>
<dbReference type="GO" id="GO:0016491">
    <property type="term" value="F:oxidoreductase activity"/>
    <property type="evidence" value="ECO:0007669"/>
    <property type="project" value="TreeGrafter"/>
</dbReference>
<dbReference type="PANTHER" id="PTHR12697:SF5">
    <property type="entry name" value="DEOXYHYPUSINE HYDROXYLASE"/>
    <property type="match status" value="1"/>
</dbReference>
<proteinExistence type="predicted"/>
<accession>A0A8T7M9X1</accession>
<name>A0A8T7M9D3_9CHLR</name>
<dbReference type="Pfam" id="PF13646">
    <property type="entry name" value="HEAT_2"/>
    <property type="match status" value="1"/>
</dbReference>
<dbReference type="RefSeq" id="WP_341470625.1">
    <property type="nucleotide sequence ID" value="NZ_CP128400.1"/>
</dbReference>
<evidence type="ECO:0000313" key="4">
    <source>
        <dbReference type="EMBL" id="WJW68719.1"/>
    </source>
</evidence>
<dbReference type="InterPro" id="IPR021133">
    <property type="entry name" value="HEAT_type_2"/>
</dbReference>
<evidence type="ECO:0000313" key="3">
    <source>
        <dbReference type="EMBL" id="NWJ48788.1"/>
    </source>
</evidence>
<dbReference type="EMBL" id="JACATZ010000003">
    <property type="protein sequence ID" value="NWJ48788.1"/>
    <property type="molecule type" value="Genomic_DNA"/>
</dbReference>
<gene>
    <name evidence="2" type="ORF">HXX08_23235</name>
    <name evidence="3" type="ORF">HXX08_23260</name>
    <name evidence="4" type="ORF">OZ401_004335</name>
</gene>
<evidence type="ECO:0000313" key="2">
    <source>
        <dbReference type="EMBL" id="NWJ48783.1"/>
    </source>
</evidence>
<comment type="function">
    <text evidence="1">Catalyzes the hydroxylation of the N(6)-(4-aminobutyl)-L-lysine intermediate produced by deoxyhypusine synthase/DHPS on a critical lysine of the eukaryotic translation initiation factor 5A/eIF-5A. This is the second step of the post-translational modification of that lysine into an unusual amino acid residue named hypusine. Hypusination is unique to mature eIF-5A factor and is essential for its function.</text>
</comment>
<dbReference type="SMART" id="SM00567">
    <property type="entry name" value="EZ_HEAT"/>
    <property type="match status" value="4"/>
</dbReference>
<dbReference type="Proteomes" id="UP000521676">
    <property type="component" value="Unassembled WGS sequence"/>
</dbReference>
<sequence length="311" mass="35703">MAEKKSYNEYLAMLADEEQSLSKRIIKQFSNLESEQQAQFEQAWGTFSVERRREIAEALVEYAEEQVEEDFNPLFLYMLRDPDAKVRVIALEGLWEYEEHNMLRMLIPLMESDPSEEVREKATISMSRFALLAELGKLPSRWNKNVHDSLMTQFQKKTNSLEVRRRALEALGYFSQDEQVRQFIAEAYQSDDELFKSSALAAMGRTVDKRWLPEIGQELSNESPALRYEAVRAAGEQSSTELLTPLLRLTRDHDPEVRLAAIWALGQVGGQEATRTLKVLAESESTTIREAAKEALAEIVFSQNPLNVIDY</sequence>
<dbReference type="InterPro" id="IPR011989">
    <property type="entry name" value="ARM-like"/>
</dbReference>
<dbReference type="AlphaFoldDB" id="A0A8T7M9D3"/>
<organism evidence="3 5">
    <name type="scientific">Candidatus Chlorohelix allophototropha</name>
    <dbReference type="NCBI Taxonomy" id="3003348"/>
    <lineage>
        <taxon>Bacteria</taxon>
        <taxon>Bacillati</taxon>
        <taxon>Chloroflexota</taxon>
        <taxon>Chloroflexia</taxon>
        <taxon>Candidatus Chloroheliales</taxon>
        <taxon>Candidatus Chloroheliaceae</taxon>
        <taxon>Candidatus Chlorohelix</taxon>
    </lineage>
</organism>
<dbReference type="InterPro" id="IPR016024">
    <property type="entry name" value="ARM-type_fold"/>
</dbReference>
<reference evidence="3 5" key="1">
    <citation type="submission" date="2020-06" db="EMBL/GenBank/DDBJ databases">
        <title>Anoxygenic phototrophic Chloroflexota member uses a Type I reaction center.</title>
        <authorList>
            <person name="Tsuji J.M."/>
            <person name="Shaw N.A."/>
            <person name="Nagashima S."/>
            <person name="Venkiteswaran J."/>
            <person name="Schiff S.L."/>
            <person name="Hanada S."/>
            <person name="Tank M."/>
            <person name="Neufeld J.D."/>
        </authorList>
    </citation>
    <scope>NUCLEOTIDE SEQUENCE [LARGE SCALE GENOMIC DNA]</scope>
    <source>
        <strain evidence="3">L227-S17</strain>
    </source>
</reference>
<evidence type="ECO:0000256" key="1">
    <source>
        <dbReference type="ARBA" id="ARBA00045876"/>
    </source>
</evidence>
<evidence type="ECO:0000313" key="6">
    <source>
        <dbReference type="Proteomes" id="UP001431572"/>
    </source>
</evidence>
<dbReference type="PANTHER" id="PTHR12697">
    <property type="entry name" value="PBS LYASE HEAT-LIKE PROTEIN"/>
    <property type="match status" value="1"/>
</dbReference>